<keyword evidence="10 14" id="KW-1133">Transmembrane helix</keyword>
<evidence type="ECO:0000256" key="2">
    <source>
        <dbReference type="ARBA" id="ARBA00004771"/>
    </source>
</evidence>
<evidence type="ECO:0000256" key="1">
    <source>
        <dbReference type="ARBA" id="ARBA00004477"/>
    </source>
</evidence>
<evidence type="ECO:0000256" key="4">
    <source>
        <dbReference type="ARBA" id="ARBA00005420"/>
    </source>
</evidence>
<evidence type="ECO:0000313" key="16">
    <source>
        <dbReference type="EMBL" id="CAK7921590.1"/>
    </source>
</evidence>
<evidence type="ECO:0000313" key="17">
    <source>
        <dbReference type="Proteomes" id="UP001162060"/>
    </source>
</evidence>
<evidence type="ECO:0000256" key="5">
    <source>
        <dbReference type="ARBA" id="ARBA00022516"/>
    </source>
</evidence>
<evidence type="ECO:0000256" key="7">
    <source>
        <dbReference type="ARBA" id="ARBA00022692"/>
    </source>
</evidence>
<dbReference type="GO" id="GO:0004144">
    <property type="term" value="F:diacylglycerol O-acyltransferase activity"/>
    <property type="evidence" value="ECO:0007669"/>
    <property type="project" value="TreeGrafter"/>
</dbReference>
<dbReference type="GO" id="GO:0019432">
    <property type="term" value="P:triglyceride biosynthetic process"/>
    <property type="evidence" value="ECO:0007669"/>
    <property type="project" value="TreeGrafter"/>
</dbReference>
<dbReference type="PANTHER" id="PTHR12317">
    <property type="entry name" value="DIACYLGLYCEROL O-ACYLTRANSFERASE"/>
    <property type="match status" value="1"/>
</dbReference>
<feature type="compositionally biased region" description="Acidic residues" evidence="15">
    <location>
        <begin position="147"/>
        <end position="156"/>
    </location>
</feature>
<dbReference type="EC" id="2.3.1.-" evidence="14"/>
<keyword evidence="7 14" id="KW-0812">Transmembrane</keyword>
<dbReference type="Pfam" id="PF03982">
    <property type="entry name" value="DAGAT"/>
    <property type="match status" value="1"/>
</dbReference>
<evidence type="ECO:0000256" key="15">
    <source>
        <dbReference type="SAM" id="MobiDB-lite"/>
    </source>
</evidence>
<reference evidence="16" key="1">
    <citation type="submission" date="2024-01" db="EMBL/GenBank/DDBJ databases">
        <authorList>
            <person name="Webb A."/>
        </authorList>
    </citation>
    <scope>NUCLEOTIDE SEQUENCE</scope>
    <source>
        <strain evidence="16">Pm1</strain>
    </source>
</reference>
<evidence type="ECO:0000256" key="14">
    <source>
        <dbReference type="RuleBase" id="RU367023"/>
    </source>
</evidence>
<comment type="pathway">
    <text evidence="2">Glycerolipid metabolism; triacylglycerol biosynthesis.</text>
</comment>
<organism evidence="16 17">
    <name type="scientific">Peronospora matthiolae</name>
    <dbReference type="NCBI Taxonomy" id="2874970"/>
    <lineage>
        <taxon>Eukaryota</taxon>
        <taxon>Sar</taxon>
        <taxon>Stramenopiles</taxon>
        <taxon>Oomycota</taxon>
        <taxon>Peronosporomycetes</taxon>
        <taxon>Peronosporales</taxon>
        <taxon>Peronosporaceae</taxon>
        <taxon>Peronospora</taxon>
    </lineage>
</organism>
<feature type="region of interest" description="Disordered" evidence="15">
    <location>
        <begin position="140"/>
        <end position="160"/>
    </location>
</feature>
<dbReference type="PANTHER" id="PTHR12317:SF0">
    <property type="entry name" value="ACYLTRANSFERASE"/>
    <property type="match status" value="1"/>
</dbReference>
<accession>A0AAV1TL94</accession>
<keyword evidence="8" id="KW-0319">Glycerol metabolism</keyword>
<comment type="subcellular location">
    <subcellularLocation>
        <location evidence="1 14">Endoplasmic reticulum membrane</location>
        <topology evidence="1 14">Multi-pass membrane protein</topology>
    </subcellularLocation>
</comment>
<dbReference type="GO" id="GO:0005789">
    <property type="term" value="C:endoplasmic reticulum membrane"/>
    <property type="evidence" value="ECO:0007669"/>
    <property type="project" value="UniProtKB-SubCell"/>
</dbReference>
<gene>
    <name evidence="16" type="ORF">PM001_LOCUS7218</name>
</gene>
<evidence type="ECO:0000256" key="3">
    <source>
        <dbReference type="ARBA" id="ARBA00005189"/>
    </source>
</evidence>
<dbReference type="AlphaFoldDB" id="A0AAV1TL94"/>
<keyword evidence="12 14" id="KW-0472">Membrane</keyword>
<feature type="transmembrane region" description="Helical" evidence="14">
    <location>
        <begin position="66"/>
        <end position="91"/>
    </location>
</feature>
<dbReference type="InterPro" id="IPR007130">
    <property type="entry name" value="DAGAT"/>
</dbReference>
<protein>
    <recommendedName>
        <fullName evidence="14">Acyltransferase</fullName>
        <ecNumber evidence="14">2.3.1.-</ecNumber>
    </recommendedName>
</protein>
<dbReference type="CDD" id="cd07987">
    <property type="entry name" value="LPLAT_MGAT-like"/>
    <property type="match status" value="1"/>
</dbReference>
<name>A0AAV1TL94_9STRA</name>
<evidence type="ECO:0000256" key="8">
    <source>
        <dbReference type="ARBA" id="ARBA00022798"/>
    </source>
</evidence>
<dbReference type="Proteomes" id="UP001162060">
    <property type="component" value="Unassembled WGS sequence"/>
</dbReference>
<proteinExistence type="inferred from homology"/>
<evidence type="ECO:0000256" key="13">
    <source>
        <dbReference type="ARBA" id="ARBA00023315"/>
    </source>
</evidence>
<keyword evidence="6 14" id="KW-0808">Transferase</keyword>
<evidence type="ECO:0000256" key="12">
    <source>
        <dbReference type="ARBA" id="ARBA00023136"/>
    </source>
</evidence>
<dbReference type="EMBL" id="CAKLBY020000058">
    <property type="protein sequence ID" value="CAK7921590.1"/>
    <property type="molecule type" value="Genomic_DNA"/>
</dbReference>
<keyword evidence="9 14" id="KW-0256">Endoplasmic reticulum</keyword>
<comment type="pathway">
    <text evidence="3">Lipid metabolism.</text>
</comment>
<keyword evidence="11" id="KW-0443">Lipid metabolism</keyword>
<evidence type="ECO:0000256" key="10">
    <source>
        <dbReference type="ARBA" id="ARBA00022989"/>
    </source>
</evidence>
<comment type="caution">
    <text evidence="16">The sequence shown here is derived from an EMBL/GenBank/DDBJ whole genome shotgun (WGS) entry which is preliminary data.</text>
</comment>
<evidence type="ECO:0000256" key="9">
    <source>
        <dbReference type="ARBA" id="ARBA00022824"/>
    </source>
</evidence>
<keyword evidence="13" id="KW-0012">Acyltransferase</keyword>
<feature type="transmembrane region" description="Helical" evidence="14">
    <location>
        <begin position="38"/>
        <end position="60"/>
    </location>
</feature>
<evidence type="ECO:0000256" key="11">
    <source>
        <dbReference type="ARBA" id="ARBA00023098"/>
    </source>
</evidence>
<keyword evidence="5" id="KW-0444">Lipid biosynthesis</keyword>
<dbReference type="GO" id="GO:0006071">
    <property type="term" value="P:glycerol metabolic process"/>
    <property type="evidence" value="ECO:0007669"/>
    <property type="project" value="UniProtKB-KW"/>
</dbReference>
<comment type="similarity">
    <text evidence="4 14">Belongs to the diacylglycerol acyltransferase family.</text>
</comment>
<sequence>MSNRRHVPHAAAGRTLSWPDNNNVPCLQTVRGICMRRVLLWSLFGLWVFGISAYVAMWTYSLLSGIAWVVTGGRALLPRTVAVYLVFTIAYESYHYVTRDSSHEWPRMRHLARSILLRYPYFRLNVTVFEERELAKQGQVKRSSMKDEDDEEDEEDSRAGSHLTAAAAARAIEENDLVPCVEPNGKKLFAYHPHGVLTCGFAFNGAYHMTFERSACRWLSADNLFWFPLIRDILNWMEFSSCAKASMRKFMRKGQNVCIIPGGFEEATLFERGKHRLFLKHRFGFIKLALQHGYEVHPVYTFGEEYTFHTFPYLLQLRLQLNRWRIPGILFFGDAMCFYLPRNDVDLITVVGKPLRFPRIEHPTQEEVREYQLQYVQAVKDLFNAYKGVYAVDPTATLEIF</sequence>
<evidence type="ECO:0000256" key="6">
    <source>
        <dbReference type="ARBA" id="ARBA00022679"/>
    </source>
</evidence>